<dbReference type="PROSITE" id="PS50891">
    <property type="entry name" value="LOB"/>
    <property type="match status" value="2"/>
</dbReference>
<evidence type="ECO:0000256" key="2">
    <source>
        <dbReference type="SAM" id="Coils"/>
    </source>
</evidence>
<keyword evidence="2" id="KW-0175">Coiled coil</keyword>
<dbReference type="InterPro" id="IPR004883">
    <property type="entry name" value="LOB"/>
</dbReference>
<evidence type="ECO:0000313" key="4">
    <source>
        <dbReference type="EMBL" id="KAE8709700.1"/>
    </source>
</evidence>
<dbReference type="Pfam" id="PF03195">
    <property type="entry name" value="LOB"/>
    <property type="match status" value="2"/>
</dbReference>
<name>A0A6A3AYE2_HIBSY</name>
<feature type="domain" description="LOB" evidence="3">
    <location>
        <begin position="376"/>
        <end position="477"/>
    </location>
</feature>
<proteinExistence type="inferred from homology"/>
<comment type="similarity">
    <text evidence="1">Belongs to the LOB domain-containing protein family.</text>
</comment>
<comment type="caution">
    <text evidence="4">The sequence shown here is derived from an EMBL/GenBank/DDBJ whole genome shotgun (WGS) entry which is preliminary data.</text>
</comment>
<dbReference type="PANTHER" id="PTHR31301">
    <property type="entry name" value="LOB DOMAIN-CONTAINING PROTEIN 4-RELATED"/>
    <property type="match status" value="1"/>
</dbReference>
<reference evidence="4" key="1">
    <citation type="submission" date="2019-09" db="EMBL/GenBank/DDBJ databases">
        <title>Draft genome information of white flower Hibiscus syriacus.</title>
        <authorList>
            <person name="Kim Y.-M."/>
        </authorList>
    </citation>
    <scope>NUCLEOTIDE SEQUENCE [LARGE SCALE GENOMIC DNA]</scope>
    <source>
        <strain evidence="4">YM2019G1</strain>
    </source>
</reference>
<keyword evidence="5" id="KW-1185">Reference proteome</keyword>
<gene>
    <name evidence="4" type="ORF">F3Y22_tig00110328pilonHSYRG00166</name>
</gene>
<accession>A0A6A3AYE2</accession>
<evidence type="ECO:0000313" key="5">
    <source>
        <dbReference type="Proteomes" id="UP000436088"/>
    </source>
</evidence>
<evidence type="ECO:0000256" key="1">
    <source>
        <dbReference type="ARBA" id="ARBA00005474"/>
    </source>
</evidence>
<organism evidence="4 5">
    <name type="scientific">Hibiscus syriacus</name>
    <name type="common">Rose of Sharon</name>
    <dbReference type="NCBI Taxonomy" id="106335"/>
    <lineage>
        <taxon>Eukaryota</taxon>
        <taxon>Viridiplantae</taxon>
        <taxon>Streptophyta</taxon>
        <taxon>Embryophyta</taxon>
        <taxon>Tracheophyta</taxon>
        <taxon>Spermatophyta</taxon>
        <taxon>Magnoliopsida</taxon>
        <taxon>eudicotyledons</taxon>
        <taxon>Gunneridae</taxon>
        <taxon>Pentapetalae</taxon>
        <taxon>rosids</taxon>
        <taxon>malvids</taxon>
        <taxon>Malvales</taxon>
        <taxon>Malvaceae</taxon>
        <taxon>Malvoideae</taxon>
        <taxon>Hibiscus</taxon>
    </lineage>
</organism>
<dbReference type="AlphaFoldDB" id="A0A6A3AYE2"/>
<sequence>MNPGRCAACRYLRRKCPPDCIFSPYFPPNVPQRFVSVHRIYGASNVAKLLQQLPSHLRAEAAESLCMEVQYRIEDPVYGCVGLISSLQQQIHDAEKQLAKTQAEIAFLKSHAQHSQVALLDDAANLGFSNHQGSSGFMSPGDSGDQGGRHAVPASHNGSVHGDLPLWDIGTAWRPPWSLGSPGDLRSNCSKHHISAINCWNKYRLFLKRIAERGCFQPKAMFNRLPKSTFAVSHSLLMKTAEEYARLRELQRFRGLTSYPGYGGSYSAHSATSSTFGSNKIFGIMSSSQSHPSLNPGYGGNTTSYAGISLNADGLNGVAIIQFWLQEGSLLREQTKFHQGLMHRTNKQTPRCYRTIKSNPSRFNPLQAGYVRFTECRCAACRYLRRKCPPDCIFSPYFPPNVPQRFVSVHRIYGASNVAKLLQQLSPHLRAEAAESLCMEVQYRIEDPVYGCVGLISSLQQQIHDAEKQLAKTQAEIAFLKSQAQHPQAALLDDAANLGFSNHQGSSGFMYFGVPLVIRKISINDCYALLEKIRVKFRIWSNKNLSYKD</sequence>
<dbReference type="PANTHER" id="PTHR31301:SF120">
    <property type="entry name" value="LOB DOMAIN-CONTAINING PROTEIN 23-RELATED"/>
    <property type="match status" value="1"/>
</dbReference>
<feature type="coiled-coil region" evidence="2">
    <location>
        <begin position="456"/>
        <end position="483"/>
    </location>
</feature>
<feature type="coiled-coil region" evidence="2">
    <location>
        <begin position="84"/>
        <end position="111"/>
    </location>
</feature>
<dbReference type="EMBL" id="VEPZ02000934">
    <property type="protein sequence ID" value="KAE8709700.1"/>
    <property type="molecule type" value="Genomic_DNA"/>
</dbReference>
<dbReference type="Proteomes" id="UP000436088">
    <property type="component" value="Unassembled WGS sequence"/>
</dbReference>
<protein>
    <submittedName>
        <fullName evidence="4">LOB domain-containing protein 24</fullName>
    </submittedName>
</protein>
<feature type="domain" description="LOB" evidence="3">
    <location>
        <begin position="4"/>
        <end position="105"/>
    </location>
</feature>
<evidence type="ECO:0000259" key="3">
    <source>
        <dbReference type="PROSITE" id="PS50891"/>
    </source>
</evidence>